<accession>A0A426ZTI3</accession>
<evidence type="ECO:0000313" key="1">
    <source>
        <dbReference type="EMBL" id="RRT67231.1"/>
    </source>
</evidence>
<reference evidence="1 2" key="1">
    <citation type="journal article" date="2014" name="Agronomy (Basel)">
        <title>A Draft Genome Sequence for Ensete ventricosum, the Drought-Tolerant Tree Against Hunger.</title>
        <authorList>
            <person name="Harrison J."/>
            <person name="Moore K.A."/>
            <person name="Paszkiewicz K."/>
            <person name="Jones T."/>
            <person name="Grant M."/>
            <person name="Ambacheew D."/>
            <person name="Muzemil S."/>
            <person name="Studholme D.J."/>
        </authorList>
    </citation>
    <scope>NUCLEOTIDE SEQUENCE [LARGE SCALE GENOMIC DNA]</scope>
</reference>
<gene>
    <name evidence="1" type="ORF">B296_00038121</name>
</gene>
<comment type="caution">
    <text evidence="1">The sequence shown here is derived from an EMBL/GenBank/DDBJ whole genome shotgun (WGS) entry which is preliminary data.</text>
</comment>
<feature type="non-terminal residue" evidence="1">
    <location>
        <position position="1"/>
    </location>
</feature>
<dbReference type="Proteomes" id="UP000287651">
    <property type="component" value="Unassembled WGS sequence"/>
</dbReference>
<dbReference type="EMBL" id="AMZH03005110">
    <property type="protein sequence ID" value="RRT67231.1"/>
    <property type="molecule type" value="Genomic_DNA"/>
</dbReference>
<dbReference type="AlphaFoldDB" id="A0A426ZTI3"/>
<proteinExistence type="predicted"/>
<protein>
    <submittedName>
        <fullName evidence="1">Uncharacterized protein</fullName>
    </submittedName>
</protein>
<name>A0A426ZTI3_ENSVE</name>
<organism evidence="1 2">
    <name type="scientific">Ensete ventricosum</name>
    <name type="common">Abyssinian banana</name>
    <name type="synonym">Musa ensete</name>
    <dbReference type="NCBI Taxonomy" id="4639"/>
    <lineage>
        <taxon>Eukaryota</taxon>
        <taxon>Viridiplantae</taxon>
        <taxon>Streptophyta</taxon>
        <taxon>Embryophyta</taxon>
        <taxon>Tracheophyta</taxon>
        <taxon>Spermatophyta</taxon>
        <taxon>Magnoliopsida</taxon>
        <taxon>Liliopsida</taxon>
        <taxon>Zingiberales</taxon>
        <taxon>Musaceae</taxon>
        <taxon>Ensete</taxon>
    </lineage>
</organism>
<sequence>KVEFESVSRLSSQKFKIQAIPNVFALRKSYEHGFTKKHDSHKLCAMSRAESTFDRFFVQYLRNSKYWPFPMYSTMESRMSTILRKKATVINFAQSQVSIGFSCTVS</sequence>
<evidence type="ECO:0000313" key="2">
    <source>
        <dbReference type="Proteomes" id="UP000287651"/>
    </source>
</evidence>